<dbReference type="EMBL" id="QZCW01000001">
    <property type="protein sequence ID" value="MCW5321220.1"/>
    <property type="molecule type" value="Genomic_DNA"/>
</dbReference>
<keyword evidence="3" id="KW-1185">Reference proteome</keyword>
<feature type="transmembrane region" description="Helical" evidence="1">
    <location>
        <begin position="104"/>
        <end position="123"/>
    </location>
</feature>
<keyword evidence="1" id="KW-0812">Transmembrane</keyword>
<dbReference type="Proteomes" id="UP001208935">
    <property type="component" value="Unassembled WGS sequence"/>
</dbReference>
<proteinExistence type="predicted"/>
<sequence length="141" mass="15096">MTYTASTQPNKNWLVIGILAFLIQGGWTLWVNLPHGLGRSAASAAMQGLLSGVSASVMTLIMEWIHRTLSPSPLRPIASALVPVLLMAGILYAVHRVIGTPEITATMALPMIAIVAYAIVYTVKLSRRNRSAAAPTTRETS</sequence>
<comment type="caution">
    <text evidence="2">The sequence shown here is derived from an EMBL/GenBank/DDBJ whole genome shotgun (WGS) entry which is preliminary data.</text>
</comment>
<protein>
    <submittedName>
        <fullName evidence="2">Uncharacterized protein</fullName>
    </submittedName>
</protein>
<accession>A0ABT3KSI1</accession>
<evidence type="ECO:0000313" key="3">
    <source>
        <dbReference type="Proteomes" id="UP001208935"/>
    </source>
</evidence>
<keyword evidence="1" id="KW-1133">Transmembrane helix</keyword>
<organism evidence="2 3">
    <name type="scientific">Verminephrobacter aporrectodeae subsp. tuberculatae</name>
    <dbReference type="NCBI Taxonomy" id="1110392"/>
    <lineage>
        <taxon>Bacteria</taxon>
        <taxon>Pseudomonadati</taxon>
        <taxon>Pseudomonadota</taxon>
        <taxon>Betaproteobacteria</taxon>
        <taxon>Burkholderiales</taxon>
        <taxon>Comamonadaceae</taxon>
        <taxon>Verminephrobacter</taxon>
    </lineage>
</organism>
<feature type="transmembrane region" description="Helical" evidence="1">
    <location>
        <begin position="12"/>
        <end position="33"/>
    </location>
</feature>
<keyword evidence="1" id="KW-0472">Membrane</keyword>
<gene>
    <name evidence="2" type="ORF">D5039_08630</name>
</gene>
<reference evidence="3" key="1">
    <citation type="submission" date="2023-07" db="EMBL/GenBank/DDBJ databases">
        <title>Verminephrobacter genomes.</title>
        <authorList>
            <person name="Lund M.B."/>
        </authorList>
    </citation>
    <scope>NUCLEOTIDE SEQUENCE [LARGE SCALE GENOMIC DNA]</scope>
    <source>
        <strain evidence="3">AtM5-05</strain>
    </source>
</reference>
<evidence type="ECO:0000256" key="1">
    <source>
        <dbReference type="SAM" id="Phobius"/>
    </source>
</evidence>
<feature type="transmembrane region" description="Helical" evidence="1">
    <location>
        <begin position="77"/>
        <end position="98"/>
    </location>
</feature>
<feature type="transmembrane region" description="Helical" evidence="1">
    <location>
        <begin position="45"/>
        <end position="65"/>
    </location>
</feature>
<dbReference type="RefSeq" id="WP_265281845.1">
    <property type="nucleotide sequence ID" value="NZ_QZCW01000001.1"/>
</dbReference>
<name>A0ABT3KSI1_9BURK</name>
<evidence type="ECO:0000313" key="2">
    <source>
        <dbReference type="EMBL" id="MCW5321220.1"/>
    </source>
</evidence>